<accession>A0A5B7IMU9</accession>
<dbReference type="AlphaFoldDB" id="A0A5B7IMU9"/>
<dbReference type="Proteomes" id="UP000324222">
    <property type="component" value="Unassembled WGS sequence"/>
</dbReference>
<proteinExistence type="predicted"/>
<evidence type="ECO:0000259" key="1">
    <source>
        <dbReference type="Pfam" id="PF00075"/>
    </source>
</evidence>
<dbReference type="GO" id="GO:0003676">
    <property type="term" value="F:nucleic acid binding"/>
    <property type="evidence" value="ECO:0007669"/>
    <property type="project" value="InterPro"/>
</dbReference>
<dbReference type="EMBL" id="VSRR010061132">
    <property type="protein sequence ID" value="MPC82946.1"/>
    <property type="molecule type" value="Genomic_DNA"/>
</dbReference>
<dbReference type="GO" id="GO:0004523">
    <property type="term" value="F:RNA-DNA hybrid ribonuclease activity"/>
    <property type="evidence" value="ECO:0007669"/>
    <property type="project" value="InterPro"/>
</dbReference>
<reference evidence="2 3" key="1">
    <citation type="submission" date="2019-05" db="EMBL/GenBank/DDBJ databases">
        <title>Another draft genome of Portunus trituberculatus and its Hox gene families provides insights of decapod evolution.</title>
        <authorList>
            <person name="Jeong J.-H."/>
            <person name="Song I."/>
            <person name="Kim S."/>
            <person name="Choi T."/>
            <person name="Kim D."/>
            <person name="Ryu S."/>
            <person name="Kim W."/>
        </authorList>
    </citation>
    <scope>NUCLEOTIDE SEQUENCE [LARGE SCALE GENOMIC DNA]</scope>
    <source>
        <tissue evidence="2">Muscle</tissue>
    </source>
</reference>
<gene>
    <name evidence="2" type="ORF">E2C01_077635</name>
</gene>
<dbReference type="InterPro" id="IPR036397">
    <property type="entry name" value="RNaseH_sf"/>
</dbReference>
<dbReference type="SUPFAM" id="SSF53098">
    <property type="entry name" value="Ribonuclease H-like"/>
    <property type="match status" value="1"/>
</dbReference>
<dbReference type="Pfam" id="PF00075">
    <property type="entry name" value="RNase_H"/>
    <property type="match status" value="1"/>
</dbReference>
<keyword evidence="3" id="KW-1185">Reference proteome</keyword>
<dbReference type="Gene3D" id="3.30.420.10">
    <property type="entry name" value="Ribonuclease H-like superfamily/Ribonuclease H"/>
    <property type="match status" value="1"/>
</dbReference>
<name>A0A5B7IMU9_PORTR</name>
<dbReference type="InterPro" id="IPR002156">
    <property type="entry name" value="RNaseH_domain"/>
</dbReference>
<dbReference type="InterPro" id="IPR012337">
    <property type="entry name" value="RNaseH-like_sf"/>
</dbReference>
<evidence type="ECO:0000313" key="2">
    <source>
        <dbReference type="EMBL" id="MPC82946.1"/>
    </source>
</evidence>
<feature type="domain" description="RNase H type-1" evidence="1">
    <location>
        <begin position="15"/>
        <end position="92"/>
    </location>
</feature>
<organism evidence="2 3">
    <name type="scientific">Portunus trituberculatus</name>
    <name type="common">Swimming crab</name>
    <name type="synonym">Neptunus trituberculatus</name>
    <dbReference type="NCBI Taxonomy" id="210409"/>
    <lineage>
        <taxon>Eukaryota</taxon>
        <taxon>Metazoa</taxon>
        <taxon>Ecdysozoa</taxon>
        <taxon>Arthropoda</taxon>
        <taxon>Crustacea</taxon>
        <taxon>Multicrustacea</taxon>
        <taxon>Malacostraca</taxon>
        <taxon>Eumalacostraca</taxon>
        <taxon>Eucarida</taxon>
        <taxon>Decapoda</taxon>
        <taxon>Pleocyemata</taxon>
        <taxon>Brachyura</taxon>
        <taxon>Eubrachyura</taxon>
        <taxon>Portunoidea</taxon>
        <taxon>Portunidae</taxon>
        <taxon>Portuninae</taxon>
        <taxon>Portunus</taxon>
    </lineage>
</organism>
<comment type="caution">
    <text evidence="2">The sequence shown here is derived from an EMBL/GenBank/DDBJ whole genome shotgun (WGS) entry which is preliminary data.</text>
</comment>
<evidence type="ECO:0000313" key="3">
    <source>
        <dbReference type="Proteomes" id="UP000324222"/>
    </source>
</evidence>
<sequence>MFMTKLSKYFHVQVIHVYCDGSVNGSRSRCGLFIRDYISANHYTDTEVYRQLPAHMSSTRAELYAVLEALHIVVPLHKNIYFFVDSQAALYALQSTSLWTVI</sequence>
<protein>
    <recommendedName>
        <fullName evidence="1">RNase H type-1 domain-containing protein</fullName>
    </recommendedName>
</protein>